<evidence type="ECO:0000256" key="1">
    <source>
        <dbReference type="SAM" id="MobiDB-lite"/>
    </source>
</evidence>
<protein>
    <submittedName>
        <fullName evidence="3">Uncharacterized protein</fullName>
    </submittedName>
</protein>
<reference evidence="3" key="1">
    <citation type="submission" date="2021-02" db="EMBL/GenBank/DDBJ databases">
        <authorList>
            <person name="Nowell W R."/>
        </authorList>
    </citation>
    <scope>NUCLEOTIDE SEQUENCE</scope>
</reference>
<evidence type="ECO:0000313" key="4">
    <source>
        <dbReference type="Proteomes" id="UP000663834"/>
    </source>
</evidence>
<proteinExistence type="predicted"/>
<keyword evidence="2" id="KW-1133">Transmembrane helix</keyword>
<accession>A0A815MV69</accession>
<name>A0A815MV69_9BILA</name>
<evidence type="ECO:0000256" key="2">
    <source>
        <dbReference type="SAM" id="Phobius"/>
    </source>
</evidence>
<feature type="transmembrane region" description="Helical" evidence="2">
    <location>
        <begin position="180"/>
        <end position="201"/>
    </location>
</feature>
<dbReference type="EMBL" id="CAJNOW010004686">
    <property type="protein sequence ID" value="CAF1426439.1"/>
    <property type="molecule type" value="Genomic_DNA"/>
</dbReference>
<sequence length="263" mass="29338">MIDLSNYPYPTYESSKAAGGILAAVIGISMIAWIFQSVQIRFTPRRPLILLLVSHLTVFVHLILRAALSTENRNSRAGFTAISVLIAVGMRTIIIANYDFLTQVGNLKTWMTRVIAIGPVLVALTSAILMAPASTSSYNADTRDRSFRLRQASSVMVLILTVAFYPIWFATKAMKHMTKLAIILLIISSISCLFVSIYLVITSVDVYYVGSNDQEFWFYVFQFTPIAIALLTWTILHPKRTLKSTREPPPSPEESMQPIAITI</sequence>
<organism evidence="3 4">
    <name type="scientific">Rotaria magnacalcarata</name>
    <dbReference type="NCBI Taxonomy" id="392030"/>
    <lineage>
        <taxon>Eukaryota</taxon>
        <taxon>Metazoa</taxon>
        <taxon>Spiralia</taxon>
        <taxon>Gnathifera</taxon>
        <taxon>Rotifera</taxon>
        <taxon>Eurotatoria</taxon>
        <taxon>Bdelloidea</taxon>
        <taxon>Philodinida</taxon>
        <taxon>Philodinidae</taxon>
        <taxon>Rotaria</taxon>
    </lineage>
</organism>
<feature type="transmembrane region" description="Helical" evidence="2">
    <location>
        <begin position="110"/>
        <end position="131"/>
    </location>
</feature>
<feature type="transmembrane region" description="Helical" evidence="2">
    <location>
        <begin position="47"/>
        <end position="67"/>
    </location>
</feature>
<feature type="transmembrane region" description="Helical" evidence="2">
    <location>
        <begin position="79"/>
        <end position="98"/>
    </location>
</feature>
<gene>
    <name evidence="3" type="ORF">KQP761_LOCUS10822</name>
</gene>
<dbReference type="OrthoDB" id="10052780at2759"/>
<evidence type="ECO:0000313" key="3">
    <source>
        <dbReference type="EMBL" id="CAF1426439.1"/>
    </source>
</evidence>
<feature type="transmembrane region" description="Helical" evidence="2">
    <location>
        <begin position="216"/>
        <end position="236"/>
    </location>
</feature>
<feature type="transmembrane region" description="Helical" evidence="2">
    <location>
        <begin position="17"/>
        <end position="35"/>
    </location>
</feature>
<feature type="transmembrane region" description="Helical" evidence="2">
    <location>
        <begin position="151"/>
        <end position="168"/>
    </location>
</feature>
<feature type="region of interest" description="Disordered" evidence="1">
    <location>
        <begin position="242"/>
        <end position="263"/>
    </location>
</feature>
<keyword evidence="2" id="KW-0812">Transmembrane</keyword>
<dbReference type="Proteomes" id="UP000663834">
    <property type="component" value="Unassembled WGS sequence"/>
</dbReference>
<comment type="caution">
    <text evidence="3">The sequence shown here is derived from an EMBL/GenBank/DDBJ whole genome shotgun (WGS) entry which is preliminary data.</text>
</comment>
<dbReference type="AlphaFoldDB" id="A0A815MV69"/>
<keyword evidence="2" id="KW-0472">Membrane</keyword>